<accession>A0A2A2JBG4</accession>
<sequence>MGNTEEEKEDENGSETSTEDDGETSLESSQSGSSSSSSDSDSEGKKSGSDDSSSGDETFSGSSSGSDDEQEEESNNNDTDSDDEEWAEAAWQDEHADICSELHVRDKTRENQEAEVQRKYAEASAMASSGQTEKARSWMIELCNHSLFDEIRKKLDSTTNEETQIDSNSKLMRLYVSINNRLLCLDTSHLPKYLCEILRILPHRIDLWQRLGEFFIRQGHLDSGIESLHRASALQTTSVTEALVIAFYLKGHFEAALYHLKKLDDIGLLFSNPKMLAIMYKIYQQSSFHAKQMQTTFSDFEPSKFINSTSNLAVLENLERFSFSVADSISKMKEEEQKSLQEEEDELYAPLKVSIDAEMRLVFF</sequence>
<feature type="compositionally biased region" description="Acidic residues" evidence="1">
    <location>
        <begin position="1"/>
        <end position="24"/>
    </location>
</feature>
<dbReference type="Proteomes" id="UP000218231">
    <property type="component" value="Unassembled WGS sequence"/>
</dbReference>
<dbReference type="Gene3D" id="1.25.40.10">
    <property type="entry name" value="Tetratricopeptide repeat domain"/>
    <property type="match status" value="1"/>
</dbReference>
<gene>
    <name evidence="2" type="ORF">WR25_14809</name>
</gene>
<reference evidence="2 3" key="1">
    <citation type="journal article" date="2017" name="Curr. Biol.">
        <title>Genome architecture and evolution of a unichromosomal asexual nematode.</title>
        <authorList>
            <person name="Fradin H."/>
            <person name="Zegar C."/>
            <person name="Gutwein M."/>
            <person name="Lucas J."/>
            <person name="Kovtun M."/>
            <person name="Corcoran D."/>
            <person name="Baugh L.R."/>
            <person name="Kiontke K."/>
            <person name="Gunsalus K."/>
            <person name="Fitch D.H."/>
            <person name="Piano F."/>
        </authorList>
    </citation>
    <scope>NUCLEOTIDE SEQUENCE [LARGE SCALE GENOMIC DNA]</scope>
    <source>
        <strain evidence="2">PF1309</strain>
    </source>
</reference>
<evidence type="ECO:0000256" key="1">
    <source>
        <dbReference type="SAM" id="MobiDB-lite"/>
    </source>
</evidence>
<feature type="compositionally biased region" description="Low complexity" evidence="1">
    <location>
        <begin position="25"/>
        <end position="39"/>
    </location>
</feature>
<evidence type="ECO:0000313" key="3">
    <source>
        <dbReference type="Proteomes" id="UP000218231"/>
    </source>
</evidence>
<feature type="compositionally biased region" description="Low complexity" evidence="1">
    <location>
        <begin position="50"/>
        <end position="65"/>
    </location>
</feature>
<evidence type="ECO:0000313" key="2">
    <source>
        <dbReference type="EMBL" id="PAV58971.1"/>
    </source>
</evidence>
<dbReference type="EMBL" id="LIAE01010547">
    <property type="protein sequence ID" value="PAV58971.1"/>
    <property type="molecule type" value="Genomic_DNA"/>
</dbReference>
<feature type="compositionally biased region" description="Acidic residues" evidence="1">
    <location>
        <begin position="66"/>
        <end position="87"/>
    </location>
</feature>
<organism evidence="2 3">
    <name type="scientific">Diploscapter pachys</name>
    <dbReference type="NCBI Taxonomy" id="2018661"/>
    <lineage>
        <taxon>Eukaryota</taxon>
        <taxon>Metazoa</taxon>
        <taxon>Ecdysozoa</taxon>
        <taxon>Nematoda</taxon>
        <taxon>Chromadorea</taxon>
        <taxon>Rhabditida</taxon>
        <taxon>Rhabditina</taxon>
        <taxon>Rhabditomorpha</taxon>
        <taxon>Rhabditoidea</taxon>
        <taxon>Rhabditidae</taxon>
        <taxon>Diploscapter</taxon>
    </lineage>
</organism>
<keyword evidence="3" id="KW-1185">Reference proteome</keyword>
<comment type="caution">
    <text evidence="2">The sequence shown here is derived from an EMBL/GenBank/DDBJ whole genome shotgun (WGS) entry which is preliminary data.</text>
</comment>
<feature type="region of interest" description="Disordered" evidence="1">
    <location>
        <begin position="1"/>
        <end position="88"/>
    </location>
</feature>
<dbReference type="InterPro" id="IPR011990">
    <property type="entry name" value="TPR-like_helical_dom_sf"/>
</dbReference>
<name>A0A2A2JBG4_9BILA</name>
<protein>
    <submittedName>
        <fullName evidence="2">Uncharacterized protein</fullName>
    </submittedName>
</protein>
<dbReference type="AlphaFoldDB" id="A0A2A2JBG4"/>
<proteinExistence type="predicted"/>